<name>A0ACC1NXF1_9HYPO</name>
<comment type="caution">
    <text evidence="1">The sequence shown here is derived from an EMBL/GenBank/DDBJ whole genome shotgun (WGS) entry which is preliminary data.</text>
</comment>
<organism evidence="1 2">
    <name type="scientific">Zarea fungicola</name>
    <dbReference type="NCBI Taxonomy" id="93591"/>
    <lineage>
        <taxon>Eukaryota</taxon>
        <taxon>Fungi</taxon>
        <taxon>Dikarya</taxon>
        <taxon>Ascomycota</taxon>
        <taxon>Pezizomycotina</taxon>
        <taxon>Sordariomycetes</taxon>
        <taxon>Hypocreomycetidae</taxon>
        <taxon>Hypocreales</taxon>
        <taxon>Cordycipitaceae</taxon>
        <taxon>Zarea</taxon>
    </lineage>
</organism>
<sequence length="186" mass="20615">MYHLTAALLTATAALAAPSGISDQNTCKSKSTKVTSLLVKDFDFHASYTFSTPAHQIAGGFVNFTLANPVLDYELRCSASSGQLTDFFYGTMNYNCTDEQTGKQTQQGTFSYSRPTNEIAVNQTWRCPEQSIFWAQGMAKLNLSCHETNYQNPNWTMGQIYSNRVITCDRHTQPVPLTSLRAIAEA</sequence>
<gene>
    <name evidence="1" type="ORF">NQ176_g416</name>
</gene>
<reference evidence="1" key="1">
    <citation type="submission" date="2022-08" db="EMBL/GenBank/DDBJ databases">
        <title>Genome Sequence of Lecanicillium fungicola.</title>
        <authorList>
            <person name="Buettner E."/>
        </authorList>
    </citation>
    <scope>NUCLEOTIDE SEQUENCE</scope>
    <source>
        <strain evidence="1">Babe33</strain>
    </source>
</reference>
<dbReference type="Proteomes" id="UP001143910">
    <property type="component" value="Unassembled WGS sequence"/>
</dbReference>
<evidence type="ECO:0000313" key="2">
    <source>
        <dbReference type="Proteomes" id="UP001143910"/>
    </source>
</evidence>
<evidence type="ECO:0000313" key="1">
    <source>
        <dbReference type="EMBL" id="KAJ2983818.1"/>
    </source>
</evidence>
<protein>
    <submittedName>
        <fullName evidence="1">Uncharacterized protein</fullName>
    </submittedName>
</protein>
<keyword evidence="2" id="KW-1185">Reference proteome</keyword>
<accession>A0ACC1NXF1</accession>
<proteinExistence type="predicted"/>
<dbReference type="EMBL" id="JANJQO010000015">
    <property type="protein sequence ID" value="KAJ2983818.1"/>
    <property type="molecule type" value="Genomic_DNA"/>
</dbReference>